<evidence type="ECO:0000313" key="12">
    <source>
        <dbReference type="EMBL" id="MPC74244.1"/>
    </source>
</evidence>
<gene>
    <name evidence="12" type="primary">GRIK3_2</name>
    <name evidence="12" type="ORF">E2C01_068597</name>
</gene>
<dbReference type="GO" id="GO:0016020">
    <property type="term" value="C:membrane"/>
    <property type="evidence" value="ECO:0007669"/>
    <property type="project" value="UniProtKB-SubCell"/>
</dbReference>
<keyword evidence="6" id="KW-0472">Membrane</keyword>
<dbReference type="Proteomes" id="UP000324222">
    <property type="component" value="Unassembled WGS sequence"/>
</dbReference>
<dbReference type="Gene3D" id="3.40.190.10">
    <property type="entry name" value="Periplasmic binding protein-like II"/>
    <property type="match status" value="1"/>
</dbReference>
<keyword evidence="8" id="KW-0325">Glycoprotein</keyword>
<evidence type="ECO:0000256" key="9">
    <source>
        <dbReference type="ARBA" id="ARBA00023286"/>
    </source>
</evidence>
<evidence type="ECO:0000259" key="11">
    <source>
        <dbReference type="SMART" id="SM00918"/>
    </source>
</evidence>
<dbReference type="OrthoDB" id="5984008at2759"/>
<dbReference type="AlphaFoldDB" id="A0A5B7I0I2"/>
<dbReference type="GO" id="GO:0015276">
    <property type="term" value="F:ligand-gated monoatomic ion channel activity"/>
    <property type="evidence" value="ECO:0007669"/>
    <property type="project" value="InterPro"/>
</dbReference>
<proteinExistence type="predicted"/>
<comment type="caution">
    <text evidence="12">The sequence shown here is derived from an EMBL/GenBank/DDBJ whole genome shotgun (WGS) entry which is preliminary data.</text>
</comment>
<evidence type="ECO:0000256" key="2">
    <source>
        <dbReference type="ARBA" id="ARBA00022448"/>
    </source>
</evidence>
<evidence type="ECO:0000256" key="5">
    <source>
        <dbReference type="ARBA" id="ARBA00023065"/>
    </source>
</evidence>
<keyword evidence="13" id="KW-1185">Reference proteome</keyword>
<dbReference type="FunFam" id="3.40.190.10:FF:000210">
    <property type="entry name" value="Glutamate receptor ionotropic, kainate 1"/>
    <property type="match status" value="1"/>
</dbReference>
<evidence type="ECO:0000256" key="7">
    <source>
        <dbReference type="ARBA" id="ARBA00023170"/>
    </source>
</evidence>
<dbReference type="Pfam" id="PF10613">
    <property type="entry name" value="Lig_chan-Glu_bd"/>
    <property type="match status" value="1"/>
</dbReference>
<protein>
    <submittedName>
        <fullName evidence="12">Glutamate receptor ionotropic, kainate 3</fullName>
    </submittedName>
</protein>
<dbReference type="EMBL" id="VSRR010038527">
    <property type="protein sequence ID" value="MPC74244.1"/>
    <property type="molecule type" value="Genomic_DNA"/>
</dbReference>
<keyword evidence="9" id="KW-1071">Ligand-gated ion channel</keyword>
<keyword evidence="3" id="KW-0812">Transmembrane</keyword>
<dbReference type="SMART" id="SM00918">
    <property type="entry name" value="Lig_chan-Glu_bd"/>
    <property type="match status" value="1"/>
</dbReference>
<reference evidence="12 13" key="1">
    <citation type="submission" date="2019-05" db="EMBL/GenBank/DDBJ databases">
        <title>Another draft genome of Portunus trituberculatus and its Hox gene families provides insights of decapod evolution.</title>
        <authorList>
            <person name="Jeong J.-H."/>
            <person name="Song I."/>
            <person name="Kim S."/>
            <person name="Choi T."/>
            <person name="Kim D."/>
            <person name="Ryu S."/>
            <person name="Kim W."/>
        </authorList>
    </citation>
    <scope>NUCLEOTIDE SEQUENCE [LARGE SCALE GENOMIC DNA]</scope>
    <source>
        <tissue evidence="12">Muscle</tissue>
    </source>
</reference>
<evidence type="ECO:0000256" key="3">
    <source>
        <dbReference type="ARBA" id="ARBA00022692"/>
    </source>
</evidence>
<dbReference type="SUPFAM" id="SSF53850">
    <property type="entry name" value="Periplasmic binding protein-like II"/>
    <property type="match status" value="1"/>
</dbReference>
<comment type="subcellular location">
    <subcellularLocation>
        <location evidence="1">Membrane</location>
        <topology evidence="1">Multi-pass membrane protein</topology>
    </subcellularLocation>
</comment>
<keyword evidence="5" id="KW-0406">Ion transport</keyword>
<evidence type="ECO:0000256" key="4">
    <source>
        <dbReference type="ARBA" id="ARBA00022989"/>
    </source>
</evidence>
<keyword evidence="4" id="KW-1133">Transmembrane helix</keyword>
<accession>A0A5B7I0I2</accession>
<keyword evidence="10" id="KW-0407">Ion channel</keyword>
<keyword evidence="2" id="KW-0813">Transport</keyword>
<keyword evidence="7 12" id="KW-0675">Receptor</keyword>
<evidence type="ECO:0000256" key="10">
    <source>
        <dbReference type="ARBA" id="ARBA00023303"/>
    </source>
</evidence>
<feature type="domain" description="Ionotropic glutamate receptor L-glutamate and glycine-binding" evidence="11">
    <location>
        <begin position="1"/>
        <end position="63"/>
    </location>
</feature>
<evidence type="ECO:0000256" key="8">
    <source>
        <dbReference type="ARBA" id="ARBA00023180"/>
    </source>
</evidence>
<evidence type="ECO:0000313" key="13">
    <source>
        <dbReference type="Proteomes" id="UP000324222"/>
    </source>
</evidence>
<evidence type="ECO:0000256" key="1">
    <source>
        <dbReference type="ARBA" id="ARBA00004141"/>
    </source>
</evidence>
<evidence type="ECO:0000256" key="6">
    <source>
        <dbReference type="ARBA" id="ARBA00023136"/>
    </source>
</evidence>
<organism evidence="12 13">
    <name type="scientific">Portunus trituberculatus</name>
    <name type="common">Swimming crab</name>
    <name type="synonym">Neptunus trituberculatus</name>
    <dbReference type="NCBI Taxonomy" id="210409"/>
    <lineage>
        <taxon>Eukaryota</taxon>
        <taxon>Metazoa</taxon>
        <taxon>Ecdysozoa</taxon>
        <taxon>Arthropoda</taxon>
        <taxon>Crustacea</taxon>
        <taxon>Multicrustacea</taxon>
        <taxon>Malacostraca</taxon>
        <taxon>Eumalacostraca</taxon>
        <taxon>Eucarida</taxon>
        <taxon>Decapoda</taxon>
        <taxon>Pleocyemata</taxon>
        <taxon>Brachyura</taxon>
        <taxon>Eubrachyura</taxon>
        <taxon>Portunoidea</taxon>
        <taxon>Portunidae</taxon>
        <taxon>Portuninae</taxon>
        <taxon>Portunus</taxon>
    </lineage>
</organism>
<sequence length="100" mass="11512">MLRETSEQMTGNHRYEGFCVDLIHEISEILGFNYTIKIADDGQHGKFDKKLGRWNGMIGELLDQASNYSPDTRHRYNRPTGVYILKHFRPAPPLFPEGSS</sequence>
<name>A0A5B7I0I2_PORTR</name>
<dbReference type="InterPro" id="IPR019594">
    <property type="entry name" value="Glu/Gly-bd"/>
</dbReference>